<dbReference type="PANTHER" id="PTHR46468:SF1">
    <property type="entry name" value="SENTRIN-SPECIFIC PROTEASE 8"/>
    <property type="match status" value="1"/>
</dbReference>
<keyword evidence="4" id="KW-0788">Thiol protease</keyword>
<dbReference type="InterPro" id="IPR038765">
    <property type="entry name" value="Papain-like_cys_pep_sf"/>
</dbReference>
<evidence type="ECO:0000259" key="5">
    <source>
        <dbReference type="PROSITE" id="PS50600"/>
    </source>
</evidence>
<dbReference type="GO" id="GO:0000338">
    <property type="term" value="P:protein deneddylation"/>
    <property type="evidence" value="ECO:0007669"/>
    <property type="project" value="TreeGrafter"/>
</dbReference>
<dbReference type="InterPro" id="IPR003653">
    <property type="entry name" value="Peptidase_C48_C"/>
</dbReference>
<evidence type="ECO:0000313" key="6">
    <source>
        <dbReference type="EMBL" id="KAF8727120.1"/>
    </source>
</evidence>
<comment type="similarity">
    <text evidence="1">Belongs to the peptidase C48 family.</text>
</comment>
<sequence>MFETNPRRPRASPSCSKTIVGGAAMASAGNKAEDGPAQGYGNEVLVRSAASGTHINSGPAVASAGGKADGRVLSHGGVVLVRSDLGILRGPRFINDRIIAFYFAHLSSYFAAAGDDDDLLLLPASITYLLINLPEPAAVAAVAEPLRLGSRRLTLLPINDNPTVDLPDGGSHWSIMVLDHTDLASGPRFVHHDSVRGEPNLPVAERLAEALSPLIVDGPGKVVPLVEGATPRQPNGYDGGVYVMAIARAICGWWRENGGRRCRLNWLEAVKGEVDASSVKALRTELLLLIDFLIEENTKTEPNLF</sequence>
<dbReference type="InterPro" id="IPR044613">
    <property type="entry name" value="Nep1/2-like"/>
</dbReference>
<gene>
    <name evidence="6" type="ORF">HU200_019628</name>
</gene>
<evidence type="ECO:0000256" key="3">
    <source>
        <dbReference type="ARBA" id="ARBA00022801"/>
    </source>
</evidence>
<dbReference type="PROSITE" id="PS50600">
    <property type="entry name" value="ULP_PROTEASE"/>
    <property type="match status" value="1"/>
</dbReference>
<name>A0A835F3H5_9POAL</name>
<keyword evidence="3" id="KW-0378">Hydrolase</keyword>
<dbReference type="GO" id="GO:0006508">
    <property type="term" value="P:proteolysis"/>
    <property type="evidence" value="ECO:0007669"/>
    <property type="project" value="UniProtKB-KW"/>
</dbReference>
<organism evidence="6 7">
    <name type="scientific">Digitaria exilis</name>
    <dbReference type="NCBI Taxonomy" id="1010633"/>
    <lineage>
        <taxon>Eukaryota</taxon>
        <taxon>Viridiplantae</taxon>
        <taxon>Streptophyta</taxon>
        <taxon>Embryophyta</taxon>
        <taxon>Tracheophyta</taxon>
        <taxon>Spermatophyta</taxon>
        <taxon>Magnoliopsida</taxon>
        <taxon>Liliopsida</taxon>
        <taxon>Poales</taxon>
        <taxon>Poaceae</taxon>
        <taxon>PACMAD clade</taxon>
        <taxon>Panicoideae</taxon>
        <taxon>Panicodae</taxon>
        <taxon>Paniceae</taxon>
        <taxon>Anthephorinae</taxon>
        <taxon>Digitaria</taxon>
    </lineage>
</organism>
<dbReference type="AlphaFoldDB" id="A0A835F3H5"/>
<feature type="domain" description="Ubiquitin-like protease family profile" evidence="5">
    <location>
        <begin position="78"/>
        <end position="250"/>
    </location>
</feature>
<dbReference type="EMBL" id="JACEFO010001646">
    <property type="protein sequence ID" value="KAF8727120.1"/>
    <property type="molecule type" value="Genomic_DNA"/>
</dbReference>
<dbReference type="SUPFAM" id="SSF54001">
    <property type="entry name" value="Cysteine proteinases"/>
    <property type="match status" value="1"/>
</dbReference>
<evidence type="ECO:0000256" key="2">
    <source>
        <dbReference type="ARBA" id="ARBA00022670"/>
    </source>
</evidence>
<dbReference type="PANTHER" id="PTHR46468">
    <property type="entry name" value="SENTRIN-SPECIFIC PROTEASE 8"/>
    <property type="match status" value="1"/>
</dbReference>
<proteinExistence type="inferred from homology"/>
<dbReference type="GO" id="GO:0008234">
    <property type="term" value="F:cysteine-type peptidase activity"/>
    <property type="evidence" value="ECO:0007669"/>
    <property type="project" value="UniProtKB-KW"/>
</dbReference>
<keyword evidence="2" id="KW-0645">Protease</keyword>
<dbReference type="Proteomes" id="UP000636709">
    <property type="component" value="Unassembled WGS sequence"/>
</dbReference>
<protein>
    <recommendedName>
        <fullName evidence="5">Ubiquitin-like protease family profile domain-containing protein</fullName>
    </recommendedName>
</protein>
<dbReference type="OrthoDB" id="5065855at2759"/>
<evidence type="ECO:0000256" key="1">
    <source>
        <dbReference type="ARBA" id="ARBA00005234"/>
    </source>
</evidence>
<evidence type="ECO:0000313" key="7">
    <source>
        <dbReference type="Proteomes" id="UP000636709"/>
    </source>
</evidence>
<evidence type="ECO:0000256" key="4">
    <source>
        <dbReference type="ARBA" id="ARBA00022807"/>
    </source>
</evidence>
<reference evidence="6" key="1">
    <citation type="submission" date="2020-07" db="EMBL/GenBank/DDBJ databases">
        <title>Genome sequence and genetic diversity analysis of an under-domesticated orphan crop, white fonio (Digitaria exilis).</title>
        <authorList>
            <person name="Bennetzen J.L."/>
            <person name="Chen S."/>
            <person name="Ma X."/>
            <person name="Wang X."/>
            <person name="Yssel A.E.J."/>
            <person name="Chaluvadi S.R."/>
            <person name="Johnson M."/>
            <person name="Gangashetty P."/>
            <person name="Hamidou F."/>
            <person name="Sanogo M.D."/>
            <person name="Zwaenepoel A."/>
            <person name="Wallace J."/>
            <person name="Van De Peer Y."/>
            <person name="Van Deynze A."/>
        </authorList>
    </citation>
    <scope>NUCLEOTIDE SEQUENCE</scope>
    <source>
        <tissue evidence="6">Leaves</tissue>
    </source>
</reference>
<dbReference type="Gene3D" id="3.40.395.10">
    <property type="entry name" value="Adenoviral Proteinase, Chain A"/>
    <property type="match status" value="1"/>
</dbReference>
<comment type="caution">
    <text evidence="6">The sequence shown here is derived from an EMBL/GenBank/DDBJ whole genome shotgun (WGS) entry which is preliminary data.</text>
</comment>
<dbReference type="GO" id="GO:0019784">
    <property type="term" value="F:deNEDDylase activity"/>
    <property type="evidence" value="ECO:0007669"/>
    <property type="project" value="InterPro"/>
</dbReference>
<keyword evidence="7" id="KW-1185">Reference proteome</keyword>
<accession>A0A835F3H5</accession>